<evidence type="ECO:0000256" key="9">
    <source>
        <dbReference type="ARBA" id="ARBA00031501"/>
    </source>
</evidence>
<dbReference type="Pfam" id="PF02446">
    <property type="entry name" value="Glyco_hydro_77"/>
    <property type="match status" value="1"/>
</dbReference>
<keyword evidence="5 10" id="KW-0328">Glycosyltransferase</keyword>
<evidence type="ECO:0000256" key="11">
    <source>
        <dbReference type="SAM" id="MobiDB-lite"/>
    </source>
</evidence>
<dbReference type="EC" id="2.4.1.25" evidence="3 10"/>
<dbReference type="InterPro" id="IPR003385">
    <property type="entry name" value="Glyco_hydro_77"/>
</dbReference>
<dbReference type="NCBIfam" id="NF011080">
    <property type="entry name" value="PRK14508.1-3"/>
    <property type="match status" value="1"/>
</dbReference>
<dbReference type="PANTHER" id="PTHR32438">
    <property type="entry name" value="4-ALPHA-GLUCANOTRANSFERASE DPE1, CHLOROPLASTIC/AMYLOPLASTIC"/>
    <property type="match status" value="1"/>
</dbReference>
<reference evidence="12 13" key="1">
    <citation type="submission" date="2011-10" db="EMBL/GenBank/DDBJ databases">
        <title>The Genome Sequence of Lachnospiraceae bacterium ACC2.</title>
        <authorList>
            <consortium name="The Broad Institute Genome Sequencing Platform"/>
            <person name="Earl A."/>
            <person name="Ward D."/>
            <person name="Feldgarden M."/>
            <person name="Gevers D."/>
            <person name="Sizova M."/>
            <person name="Hazen A."/>
            <person name="Epstein S."/>
            <person name="Young S.K."/>
            <person name="Zeng Q."/>
            <person name="Gargeya S."/>
            <person name="Fitzgerald M."/>
            <person name="Haas B."/>
            <person name="Abouelleil A."/>
            <person name="Alvarado L."/>
            <person name="Arachchi H.M."/>
            <person name="Berlin A."/>
            <person name="Brown A."/>
            <person name="Chapman S.B."/>
            <person name="Chen Z."/>
            <person name="Dunbar C."/>
            <person name="Freedman E."/>
            <person name="Gearin G."/>
            <person name="Goldberg J."/>
            <person name="Griggs A."/>
            <person name="Gujja S."/>
            <person name="Heiman D."/>
            <person name="Howarth C."/>
            <person name="Larson L."/>
            <person name="Lui A."/>
            <person name="MacDonald P.J.P."/>
            <person name="Montmayeur A."/>
            <person name="Murphy C."/>
            <person name="Neiman D."/>
            <person name="Pearson M."/>
            <person name="Priest M."/>
            <person name="Roberts A."/>
            <person name="Saif S."/>
            <person name="Shea T."/>
            <person name="Shenoy N."/>
            <person name="Sisk P."/>
            <person name="Stolte C."/>
            <person name="Sykes S."/>
            <person name="Wortman J."/>
            <person name="Nusbaum C."/>
            <person name="Birren B."/>
        </authorList>
    </citation>
    <scope>NUCLEOTIDE SEQUENCE [LARGE SCALE GENOMIC DNA]</scope>
    <source>
        <strain evidence="12 13">ACC2</strain>
    </source>
</reference>
<evidence type="ECO:0000256" key="1">
    <source>
        <dbReference type="ARBA" id="ARBA00000439"/>
    </source>
</evidence>
<comment type="caution">
    <text evidence="12">The sequence shown here is derived from an EMBL/GenBank/DDBJ whole genome shotgun (WGS) entry which is preliminary data.</text>
</comment>
<evidence type="ECO:0000256" key="4">
    <source>
        <dbReference type="ARBA" id="ARBA00020295"/>
    </source>
</evidence>
<name>A0AA36Y4K8_9FIRM</name>
<dbReference type="RefSeq" id="WP_009533127.1">
    <property type="nucleotide sequence ID" value="NZ_JH590863.1"/>
</dbReference>
<dbReference type="Gene3D" id="3.20.20.80">
    <property type="entry name" value="Glycosidases"/>
    <property type="match status" value="1"/>
</dbReference>
<dbReference type="EMBL" id="AGEL01000007">
    <property type="protein sequence ID" value="EHO16595.1"/>
    <property type="molecule type" value="Genomic_DNA"/>
</dbReference>
<evidence type="ECO:0000256" key="2">
    <source>
        <dbReference type="ARBA" id="ARBA00005684"/>
    </source>
</evidence>
<feature type="region of interest" description="Disordered" evidence="11">
    <location>
        <begin position="525"/>
        <end position="555"/>
    </location>
</feature>
<evidence type="ECO:0000256" key="7">
    <source>
        <dbReference type="ARBA" id="ARBA00023277"/>
    </source>
</evidence>
<evidence type="ECO:0000313" key="12">
    <source>
        <dbReference type="EMBL" id="EHO16595.1"/>
    </source>
</evidence>
<dbReference type="AlphaFoldDB" id="A0AA36Y4K8"/>
<protein>
    <recommendedName>
        <fullName evidence="4 10">4-alpha-glucanotransferase</fullName>
        <ecNumber evidence="3 10">2.4.1.25</ecNumber>
    </recommendedName>
    <alternativeName>
        <fullName evidence="8 10">Amylomaltase</fullName>
    </alternativeName>
    <alternativeName>
        <fullName evidence="9 10">Disproportionating enzyme</fullName>
    </alternativeName>
</protein>
<dbReference type="Proteomes" id="UP000018466">
    <property type="component" value="Unassembled WGS sequence"/>
</dbReference>
<evidence type="ECO:0000256" key="3">
    <source>
        <dbReference type="ARBA" id="ARBA00012560"/>
    </source>
</evidence>
<organism evidence="12 13">
    <name type="scientific">Stomatobaculum longum</name>
    <dbReference type="NCBI Taxonomy" id="796942"/>
    <lineage>
        <taxon>Bacteria</taxon>
        <taxon>Bacillati</taxon>
        <taxon>Bacillota</taxon>
        <taxon>Clostridia</taxon>
        <taxon>Lachnospirales</taxon>
        <taxon>Lachnospiraceae</taxon>
        <taxon>Stomatobaculum</taxon>
    </lineage>
</organism>
<comment type="catalytic activity">
    <reaction evidence="1 10">
        <text>Transfers a segment of a (1-&gt;4)-alpha-D-glucan to a new position in an acceptor, which may be glucose or a (1-&gt;4)-alpha-D-glucan.</text>
        <dbReference type="EC" id="2.4.1.25"/>
    </reaction>
</comment>
<evidence type="ECO:0000256" key="5">
    <source>
        <dbReference type="ARBA" id="ARBA00022676"/>
    </source>
</evidence>
<comment type="similarity">
    <text evidence="2 10">Belongs to the disproportionating enzyme family.</text>
</comment>
<feature type="compositionally biased region" description="Basic and acidic residues" evidence="11">
    <location>
        <begin position="529"/>
        <end position="539"/>
    </location>
</feature>
<dbReference type="NCBIfam" id="TIGR00217">
    <property type="entry name" value="malQ"/>
    <property type="match status" value="1"/>
</dbReference>
<gene>
    <name evidence="12" type="ORF">HMPREF9623_01294</name>
</gene>
<dbReference type="GeneID" id="86941051"/>
<dbReference type="GO" id="GO:0005975">
    <property type="term" value="P:carbohydrate metabolic process"/>
    <property type="evidence" value="ECO:0007669"/>
    <property type="project" value="InterPro"/>
</dbReference>
<keyword evidence="13" id="KW-1185">Reference proteome</keyword>
<evidence type="ECO:0000313" key="13">
    <source>
        <dbReference type="Proteomes" id="UP000018466"/>
    </source>
</evidence>
<evidence type="ECO:0000256" key="8">
    <source>
        <dbReference type="ARBA" id="ARBA00031423"/>
    </source>
</evidence>
<proteinExistence type="inferred from homology"/>
<keyword evidence="7 10" id="KW-0119">Carbohydrate metabolism</keyword>
<dbReference type="GO" id="GO:0004134">
    <property type="term" value="F:4-alpha-glucanotransferase activity"/>
    <property type="evidence" value="ECO:0007669"/>
    <property type="project" value="UniProtKB-EC"/>
</dbReference>
<dbReference type="PANTHER" id="PTHR32438:SF5">
    <property type="entry name" value="4-ALPHA-GLUCANOTRANSFERASE DPE1, CHLOROPLASTIC_AMYLOPLASTIC"/>
    <property type="match status" value="1"/>
</dbReference>
<evidence type="ECO:0000256" key="10">
    <source>
        <dbReference type="RuleBase" id="RU361207"/>
    </source>
</evidence>
<keyword evidence="6 10" id="KW-0808">Transferase</keyword>
<dbReference type="SUPFAM" id="SSF51445">
    <property type="entry name" value="(Trans)glycosidases"/>
    <property type="match status" value="1"/>
</dbReference>
<accession>A0AA36Y4K8</accession>
<sequence length="555" mass="62955">MKRAAGILLPVFSLPGDFGIGSFSIEAYHWIDCLKEAGQSYWQILPLGPTGYGDSPYQSFSSFAGNPYFIDLEELKALGLLTEEELAGERNPGDAGRIDYGHIYESREMLLRRAHKRFRESLNGAAASETEAVRKTKDKASYEAAVVALHPETREYCLYRAIKDAEGGKSYLGWSEPLRKRDSAALHDFRKTHEAEIDFYTWTQVLFHEQWKRLKDYATAHGITIIGDLPIYVAPDSADAWAHPELFQLDAEGKPEAVAGCPPDYFSPDGQLWGNPLYDWDYHERTGYAWWSKRLRYSLSIYDCLRMDHFRGFDEYFAIPAGEPAKMGSWKQGPGVELFKALAKELGKPLPIIAEDLGFMTESVIRMVKESGFPPMKVLEFAYDSDNQNLYLPHHYERHCVAYTGTHDNAPLMEWIRNQNEGIRLFMLHYQGSEHTPEQDLYWDCIRTVLASVADTVIIPMWDYLGCGKEARINVPSAAGGNWQWRMPRHSFTEHLIWHCRMLAEIYGREPKPVPVPPELEAALAEAEAATKAEERTEPDAVSAATVSEETAGLH</sequence>
<dbReference type="InterPro" id="IPR017853">
    <property type="entry name" value="GH"/>
</dbReference>
<evidence type="ECO:0000256" key="6">
    <source>
        <dbReference type="ARBA" id="ARBA00022679"/>
    </source>
</evidence>